<evidence type="ECO:0000256" key="1">
    <source>
        <dbReference type="SAM" id="SignalP"/>
    </source>
</evidence>
<dbReference type="Proteomes" id="UP001200557">
    <property type="component" value="Unassembled WGS sequence"/>
</dbReference>
<feature type="signal peptide" evidence="1">
    <location>
        <begin position="1"/>
        <end position="20"/>
    </location>
</feature>
<evidence type="ECO:0000313" key="3">
    <source>
        <dbReference type="Proteomes" id="UP001200557"/>
    </source>
</evidence>
<feature type="chain" id="PRO_5045286562" description="Peptidoglycan binding-like domain-containing protein" evidence="1">
    <location>
        <begin position="21"/>
        <end position="233"/>
    </location>
</feature>
<dbReference type="EMBL" id="JAKGAQ010000001">
    <property type="protein sequence ID" value="MCF2869863.1"/>
    <property type="molecule type" value="Genomic_DNA"/>
</dbReference>
<evidence type="ECO:0008006" key="4">
    <source>
        <dbReference type="Google" id="ProtNLM"/>
    </source>
</evidence>
<reference evidence="2 3" key="1">
    <citation type="submission" date="2022-01" db="EMBL/GenBank/DDBJ databases">
        <title>Octadecabacter sp. nov., isolated from a marine alga.</title>
        <authorList>
            <person name="Jin M.S."/>
            <person name="Kim H.M."/>
            <person name="Han D.M."/>
            <person name="Jung J.J."/>
            <person name="Jeon C.O."/>
        </authorList>
    </citation>
    <scope>NUCLEOTIDE SEQUENCE [LARGE SCALE GENOMIC DNA]</scope>
    <source>
        <strain evidence="2 3">G9-8</strain>
    </source>
</reference>
<dbReference type="RefSeq" id="WP_235223986.1">
    <property type="nucleotide sequence ID" value="NZ_JAKGAQ010000001.1"/>
</dbReference>
<comment type="caution">
    <text evidence="2">The sequence shown here is derived from an EMBL/GenBank/DDBJ whole genome shotgun (WGS) entry which is preliminary data.</text>
</comment>
<keyword evidence="1" id="KW-0732">Signal</keyword>
<evidence type="ECO:0000313" key="2">
    <source>
        <dbReference type="EMBL" id="MCF2869863.1"/>
    </source>
</evidence>
<name>A0ABS9CRP1_9RHOB</name>
<protein>
    <recommendedName>
        <fullName evidence="4">Peptidoglycan binding-like domain-containing protein</fullName>
    </recommendedName>
</protein>
<sequence>MRFAGLAICLLGASATPALAAPCVSDTFDVPLPGATDVVSHVTDVPSSQFPGFWQEGQLDGYQYKIFANATATLRGGPSDSDWSIELICDLSAKTCAVTEIGTPPANAPQVARRLEQCFVPSPEINADAAQPTGEPPTDVGVAETTFDQQAPTENPLEGAVQETCGVALVDEQSDVAIMQRLLIMVGSDPGVVDGFLGPATFEAMDDHVENSGWDTSIPDLISQLDRLHCSGS</sequence>
<organism evidence="2 3">
    <name type="scientific">Octadecabacter dasysiphoniae</name>
    <dbReference type="NCBI Taxonomy" id="2909341"/>
    <lineage>
        <taxon>Bacteria</taxon>
        <taxon>Pseudomonadati</taxon>
        <taxon>Pseudomonadota</taxon>
        <taxon>Alphaproteobacteria</taxon>
        <taxon>Rhodobacterales</taxon>
        <taxon>Roseobacteraceae</taxon>
        <taxon>Octadecabacter</taxon>
    </lineage>
</organism>
<keyword evidence="3" id="KW-1185">Reference proteome</keyword>
<proteinExistence type="predicted"/>
<gene>
    <name evidence="2" type="ORF">L0664_02170</name>
</gene>
<accession>A0ABS9CRP1</accession>